<evidence type="ECO:0000259" key="3">
    <source>
        <dbReference type="Pfam" id="PF00561"/>
    </source>
</evidence>
<dbReference type="Pfam" id="PF00561">
    <property type="entry name" value="Abhydrolase_1"/>
    <property type="match status" value="1"/>
</dbReference>
<comment type="similarity">
    <text evidence="2">Belongs to the AB hydrolase superfamily. Epoxide hydrolase family.</text>
</comment>
<dbReference type="Gene3D" id="3.40.50.1820">
    <property type="entry name" value="alpha/beta hydrolase"/>
    <property type="match status" value="1"/>
</dbReference>
<organism evidence="4 5">
    <name type="scientific">Vitis vinifera</name>
    <name type="common">Grape</name>
    <dbReference type="NCBI Taxonomy" id="29760"/>
    <lineage>
        <taxon>Eukaryota</taxon>
        <taxon>Viridiplantae</taxon>
        <taxon>Streptophyta</taxon>
        <taxon>Embryophyta</taxon>
        <taxon>Tracheophyta</taxon>
        <taxon>Spermatophyta</taxon>
        <taxon>Magnoliopsida</taxon>
        <taxon>eudicotyledons</taxon>
        <taxon>Gunneridae</taxon>
        <taxon>Pentapetalae</taxon>
        <taxon>rosids</taxon>
        <taxon>Vitales</taxon>
        <taxon>Vitaceae</taxon>
        <taxon>Viteae</taxon>
        <taxon>Vitis</taxon>
    </lineage>
</organism>
<dbReference type="SUPFAM" id="SSF53474">
    <property type="entry name" value="alpha/beta-Hydrolases"/>
    <property type="match status" value="1"/>
</dbReference>
<name>A0ABY9BKX6_VITVI</name>
<dbReference type="Proteomes" id="UP001227230">
    <property type="component" value="Chromosome 3"/>
</dbReference>
<keyword evidence="1" id="KW-0378">Hydrolase</keyword>
<dbReference type="InterPro" id="IPR000073">
    <property type="entry name" value="AB_hydrolase_1"/>
</dbReference>
<feature type="domain" description="AB hydrolase-1" evidence="3">
    <location>
        <begin position="27"/>
        <end position="96"/>
    </location>
</feature>
<proteinExistence type="inferred from homology"/>
<sequence>MSMEGITHRRIRTYGIWIHVAELGKLPLVLLIHGFPKLWSSWNYQMTHLAKHGYRVVAPDMRGYRDFDSPPDLASYTTLHLVGDLIGLLDQLGEEKGFALTVSSAEDNFSSSLGMISTAIVEGTGTGGGTETGFKQAGFGQAFLEGIRLTSMDLNKCLHCLSRNLTLKFEVIPFSSSSSSQIMGNTTQSTPVSSLLLEAEDDEDDEADGENENVGGGVLALQTARAACSFLFSIGSRTVELEAEQ</sequence>
<evidence type="ECO:0000256" key="1">
    <source>
        <dbReference type="ARBA" id="ARBA00022801"/>
    </source>
</evidence>
<protein>
    <recommendedName>
        <fullName evidence="3">AB hydrolase-1 domain-containing protein</fullName>
    </recommendedName>
</protein>
<evidence type="ECO:0000256" key="2">
    <source>
        <dbReference type="ARBA" id="ARBA00038334"/>
    </source>
</evidence>
<evidence type="ECO:0000313" key="5">
    <source>
        <dbReference type="Proteomes" id="UP001227230"/>
    </source>
</evidence>
<evidence type="ECO:0000313" key="4">
    <source>
        <dbReference type="EMBL" id="WJZ83244.1"/>
    </source>
</evidence>
<keyword evidence="5" id="KW-1185">Reference proteome</keyword>
<accession>A0ABY9BKX6</accession>
<dbReference type="InterPro" id="IPR029058">
    <property type="entry name" value="AB_hydrolase_fold"/>
</dbReference>
<dbReference type="InterPro" id="IPR000639">
    <property type="entry name" value="Epox_hydrolase-like"/>
</dbReference>
<dbReference type="PRINTS" id="PR00412">
    <property type="entry name" value="EPOXHYDRLASE"/>
</dbReference>
<reference evidence="4 5" key="1">
    <citation type="journal article" date="2023" name="Hortic Res">
        <title>The complete reference genome for grapevine (Vitis vinifera L.) genetics and breeding.</title>
        <authorList>
            <person name="Shi X."/>
            <person name="Cao S."/>
            <person name="Wang X."/>
            <person name="Huang S."/>
            <person name="Wang Y."/>
            <person name="Liu Z."/>
            <person name="Liu W."/>
            <person name="Leng X."/>
            <person name="Peng Y."/>
            <person name="Wang N."/>
            <person name="Wang Y."/>
            <person name="Ma Z."/>
            <person name="Xu X."/>
            <person name="Zhang F."/>
            <person name="Xue H."/>
            <person name="Zhong H."/>
            <person name="Wang Y."/>
            <person name="Zhang K."/>
            <person name="Velt A."/>
            <person name="Avia K."/>
            <person name="Holtgrawe D."/>
            <person name="Grimplet J."/>
            <person name="Matus J.T."/>
            <person name="Ware D."/>
            <person name="Wu X."/>
            <person name="Wang H."/>
            <person name="Liu C."/>
            <person name="Fang Y."/>
            <person name="Rustenholz C."/>
            <person name="Cheng Z."/>
            <person name="Xiao H."/>
            <person name="Zhou Y."/>
        </authorList>
    </citation>
    <scope>NUCLEOTIDE SEQUENCE [LARGE SCALE GENOMIC DNA]</scope>
    <source>
        <strain evidence="5">cv. Pinot noir / PN40024</strain>
        <tissue evidence="4">Leaf</tissue>
    </source>
</reference>
<dbReference type="EMBL" id="CP126650">
    <property type="protein sequence ID" value="WJZ83244.1"/>
    <property type="molecule type" value="Genomic_DNA"/>
</dbReference>
<dbReference type="PANTHER" id="PTHR43329">
    <property type="entry name" value="EPOXIDE HYDROLASE"/>
    <property type="match status" value="1"/>
</dbReference>
<gene>
    <name evidence="4" type="ORF">VitviT2T_002943</name>
</gene>